<organism evidence="2">
    <name type="scientific">Heterosigma akashiwo</name>
    <name type="common">Chromophytic alga</name>
    <name type="synonym">Heterosigma carterae</name>
    <dbReference type="NCBI Taxonomy" id="2829"/>
    <lineage>
        <taxon>Eukaryota</taxon>
        <taxon>Sar</taxon>
        <taxon>Stramenopiles</taxon>
        <taxon>Ochrophyta</taxon>
        <taxon>Raphidophyceae</taxon>
        <taxon>Chattonellales</taxon>
        <taxon>Chattonellaceae</taxon>
        <taxon>Heterosigma</taxon>
    </lineage>
</organism>
<reference evidence="2" key="1">
    <citation type="submission" date="2021-01" db="EMBL/GenBank/DDBJ databases">
        <authorList>
            <person name="Corre E."/>
            <person name="Pelletier E."/>
            <person name="Niang G."/>
            <person name="Scheremetjew M."/>
            <person name="Finn R."/>
            <person name="Kale V."/>
            <person name="Holt S."/>
            <person name="Cochrane G."/>
            <person name="Meng A."/>
            <person name="Brown T."/>
            <person name="Cohen L."/>
        </authorList>
    </citation>
    <scope>NUCLEOTIDE SEQUENCE</scope>
    <source>
        <strain evidence="2">CCMP3107</strain>
    </source>
</reference>
<dbReference type="EMBL" id="HBIU01051045">
    <property type="protein sequence ID" value="CAE0644309.1"/>
    <property type="molecule type" value="Transcribed_RNA"/>
</dbReference>
<proteinExistence type="predicted"/>
<evidence type="ECO:0000313" key="2">
    <source>
        <dbReference type="EMBL" id="CAE0644314.1"/>
    </source>
</evidence>
<protein>
    <submittedName>
        <fullName evidence="2">Uncharacterized protein</fullName>
    </submittedName>
</protein>
<name>A0A6V1VIF5_HETAK</name>
<dbReference type="EMBL" id="HBIU01051051">
    <property type="protein sequence ID" value="CAE0644314.1"/>
    <property type="molecule type" value="Transcribed_RNA"/>
</dbReference>
<sequence>MSYVTAMRTAVQEKKKKYQERCEDLAGSFTPLVCTVDGVFHREFVAFMKRVAAALAEKWHKPYGVVMCWVRVRLQFALIRAVDLRLRGSRKAFHGFGLMDGAGMGLVY</sequence>
<evidence type="ECO:0000313" key="1">
    <source>
        <dbReference type="EMBL" id="CAE0644309.1"/>
    </source>
</evidence>
<gene>
    <name evidence="1" type="ORF">HAKA00212_LOCUS22578</name>
    <name evidence="2" type="ORF">HAKA00212_LOCUS22580</name>
</gene>
<dbReference type="AlphaFoldDB" id="A0A6V1VIF5"/>
<accession>A0A6V1VIF5</accession>